<comment type="caution">
    <text evidence="2">The sequence shown here is derived from an EMBL/GenBank/DDBJ whole genome shotgun (WGS) entry which is preliminary data.</text>
</comment>
<dbReference type="EMBL" id="BAAAEO010000004">
    <property type="protein sequence ID" value="GAA0559663.1"/>
    <property type="molecule type" value="Genomic_DNA"/>
</dbReference>
<dbReference type="RefSeq" id="WP_226767415.1">
    <property type="nucleotide sequence ID" value="NZ_BAAAEO010000004.1"/>
</dbReference>
<feature type="chain" id="PRO_5045824327" evidence="1">
    <location>
        <begin position="20"/>
        <end position="288"/>
    </location>
</feature>
<dbReference type="InterPro" id="IPR002816">
    <property type="entry name" value="TraB/PrgY/GumN_fam"/>
</dbReference>
<dbReference type="Proteomes" id="UP001501169">
    <property type="component" value="Unassembled WGS sequence"/>
</dbReference>
<keyword evidence="1" id="KW-0732">Signal</keyword>
<reference evidence="3" key="1">
    <citation type="journal article" date="2019" name="Int. J. Syst. Evol. Microbiol.">
        <title>The Global Catalogue of Microorganisms (GCM) 10K type strain sequencing project: providing services to taxonomists for standard genome sequencing and annotation.</title>
        <authorList>
            <consortium name="The Broad Institute Genomics Platform"/>
            <consortium name="The Broad Institute Genome Sequencing Center for Infectious Disease"/>
            <person name="Wu L."/>
            <person name="Ma J."/>
        </authorList>
    </citation>
    <scope>NUCLEOTIDE SEQUENCE [LARGE SCALE GENOMIC DNA]</scope>
    <source>
        <strain evidence="3">JCM 14331</strain>
    </source>
</reference>
<gene>
    <name evidence="2" type="ORF">GCM10009098_29610</name>
</gene>
<evidence type="ECO:0000256" key="1">
    <source>
        <dbReference type="SAM" id="SignalP"/>
    </source>
</evidence>
<dbReference type="InterPro" id="IPR047111">
    <property type="entry name" value="YbaP-like"/>
</dbReference>
<dbReference type="Pfam" id="PF01963">
    <property type="entry name" value="TraB_PrgY_gumN"/>
    <property type="match status" value="1"/>
</dbReference>
<name>A0ABP3P401_9GAMM</name>
<sequence>MRILLQLGCALAVFLSASAAADSSVWRISKGAQQLYIAGTVHLLPPEQFPLPDEFTKAYQQADVLVFETDVRQLETPQGMQLLMQHAMYNDGRKLNQVLSATTFKQLQQFATAQGVDLKALNGFKPDFVLLTLMQVALQKAGMAGEGVDMYFLNKAVAESKPLHFLETVDQQLSILLNVSAANEDVFVQQNLAQLSGLEQQLTQIISAWRSGNTEELSELAMAFTDTAEGKQFYQALLVQRNQNWIPQLKQMLATKEVELVLVGALHLAGDSNVLELLQQQGYQVTKL</sequence>
<dbReference type="CDD" id="cd14789">
    <property type="entry name" value="Tiki"/>
    <property type="match status" value="1"/>
</dbReference>
<feature type="signal peptide" evidence="1">
    <location>
        <begin position="1"/>
        <end position="19"/>
    </location>
</feature>
<protein>
    <submittedName>
        <fullName evidence="2">TraB/GumN family protein</fullName>
    </submittedName>
</protein>
<keyword evidence="3" id="KW-1185">Reference proteome</keyword>
<proteinExistence type="predicted"/>
<accession>A0ABP3P401</accession>
<dbReference type="PANTHER" id="PTHR40590">
    <property type="entry name" value="CYTOPLASMIC PROTEIN-RELATED"/>
    <property type="match status" value="1"/>
</dbReference>
<organism evidence="2 3">
    <name type="scientific">Rheinheimera aquimaris</name>
    <dbReference type="NCBI Taxonomy" id="412437"/>
    <lineage>
        <taxon>Bacteria</taxon>
        <taxon>Pseudomonadati</taxon>
        <taxon>Pseudomonadota</taxon>
        <taxon>Gammaproteobacteria</taxon>
        <taxon>Chromatiales</taxon>
        <taxon>Chromatiaceae</taxon>
        <taxon>Rheinheimera</taxon>
    </lineage>
</organism>
<dbReference type="PANTHER" id="PTHR40590:SF1">
    <property type="entry name" value="CYTOPLASMIC PROTEIN"/>
    <property type="match status" value="1"/>
</dbReference>
<evidence type="ECO:0000313" key="3">
    <source>
        <dbReference type="Proteomes" id="UP001501169"/>
    </source>
</evidence>
<evidence type="ECO:0000313" key="2">
    <source>
        <dbReference type="EMBL" id="GAA0559663.1"/>
    </source>
</evidence>